<organism evidence="3 4">
    <name type="scientific">Halorhodospira neutriphila</name>
    <dbReference type="NCBI Taxonomy" id="168379"/>
    <lineage>
        <taxon>Bacteria</taxon>
        <taxon>Pseudomonadati</taxon>
        <taxon>Pseudomonadota</taxon>
        <taxon>Gammaproteobacteria</taxon>
        <taxon>Chromatiales</taxon>
        <taxon>Ectothiorhodospiraceae</taxon>
        <taxon>Halorhodospira</taxon>
    </lineage>
</organism>
<evidence type="ECO:0000256" key="1">
    <source>
        <dbReference type="SAM" id="SignalP"/>
    </source>
</evidence>
<keyword evidence="4" id="KW-1185">Reference proteome</keyword>
<feature type="signal peptide" evidence="1">
    <location>
        <begin position="1"/>
        <end position="35"/>
    </location>
</feature>
<dbReference type="Proteomes" id="UP000738126">
    <property type="component" value="Unassembled WGS sequence"/>
</dbReference>
<comment type="caution">
    <text evidence="3">The sequence shown here is derived from an EMBL/GenBank/DDBJ whole genome shotgun (WGS) entry which is preliminary data.</text>
</comment>
<name>A0ABS1E521_9GAMM</name>
<protein>
    <submittedName>
        <fullName evidence="3">Outer membrane lipoprotein-sorting protein</fullName>
    </submittedName>
</protein>
<sequence length="277" mass="31411">MSRISALLRSHRAPRIAGAAGLALGLLGASLPAAAQQPDVTEIVERANEAAYYAGDDGRAQARMRIVDAQGRTQTRQFTILRRDRSDGGDQDFLVAFSRPSEYRGVIFLVEKHPGGDDDRWLYLPDQDLKRRIAPGDKRTSFVGSHVFYEDVSGRHLQDDRHELVRTTEEHYVVRSVPKAGADAEFASYTTWIDRETYLPMTTEYKDESGEVYRRMESSNIQTVDGHPTPLRMRVEDESMGGYTEVQFRGQEYDLGIPADVFSDRSLRNPPRQWLSR</sequence>
<dbReference type="CDD" id="cd16329">
    <property type="entry name" value="LolA_like"/>
    <property type="match status" value="1"/>
</dbReference>
<proteinExistence type="predicted"/>
<evidence type="ECO:0000313" key="4">
    <source>
        <dbReference type="Proteomes" id="UP000738126"/>
    </source>
</evidence>
<evidence type="ECO:0000313" key="3">
    <source>
        <dbReference type="EMBL" id="MBK1726841.1"/>
    </source>
</evidence>
<dbReference type="EMBL" id="NRSH01000072">
    <property type="protein sequence ID" value="MBK1726841.1"/>
    <property type="molecule type" value="Genomic_DNA"/>
</dbReference>
<dbReference type="RefSeq" id="WP_200258927.1">
    <property type="nucleotide sequence ID" value="NZ_NRSH01000072.1"/>
</dbReference>
<dbReference type="Pfam" id="PF17131">
    <property type="entry name" value="LolA_like"/>
    <property type="match status" value="1"/>
</dbReference>
<dbReference type="Gene3D" id="2.50.20.10">
    <property type="entry name" value="Lipoprotein localisation LolA/LolB/LppX"/>
    <property type="match status" value="1"/>
</dbReference>
<keyword evidence="1" id="KW-0732">Signal</keyword>
<gene>
    <name evidence="3" type="ORF">CKO13_07375</name>
</gene>
<keyword evidence="3" id="KW-0449">Lipoprotein</keyword>
<feature type="chain" id="PRO_5047328667" evidence="1">
    <location>
        <begin position="36"/>
        <end position="277"/>
    </location>
</feature>
<accession>A0ABS1E521</accession>
<dbReference type="InterPro" id="IPR033399">
    <property type="entry name" value="TP_0789-like"/>
</dbReference>
<evidence type="ECO:0000259" key="2">
    <source>
        <dbReference type="Pfam" id="PF17131"/>
    </source>
</evidence>
<feature type="domain" description="Uncharacterized protein TP-0789" evidence="2">
    <location>
        <begin position="89"/>
        <end position="268"/>
    </location>
</feature>
<reference evidence="3 4" key="1">
    <citation type="journal article" date="2020" name="Microorganisms">
        <title>Osmotic Adaptation and Compatible Solute Biosynthesis of Phototrophic Bacteria as Revealed from Genome Analyses.</title>
        <authorList>
            <person name="Imhoff J.F."/>
            <person name="Rahn T."/>
            <person name="Kunzel S."/>
            <person name="Keller A."/>
            <person name="Neulinger S.C."/>
        </authorList>
    </citation>
    <scope>NUCLEOTIDE SEQUENCE [LARGE SCALE GENOMIC DNA]</scope>
    <source>
        <strain evidence="3 4">DSM 15116</strain>
    </source>
</reference>